<evidence type="ECO:0000256" key="1">
    <source>
        <dbReference type="SAM" id="SignalP"/>
    </source>
</evidence>
<accession>A0A7S0J1V5</accession>
<protein>
    <submittedName>
        <fullName evidence="2">Uncharacterized protein</fullName>
    </submittedName>
</protein>
<proteinExistence type="predicted"/>
<dbReference type="AlphaFoldDB" id="A0A7S0J1V5"/>
<sequence length="259" mass="27870">MTRGIAVGSLQLLFLVGRSFGALQAPMQAARGLCSLPRVVIPVMKGRALGGGPAIRTKPQKKRLAAALTPAKPGEQRSGKKKRIVCAVARGRQWQRFSAQLREGCPSWEVLVRAQGGSGSSEWLEVGDLSVSESSVERAMQAARLQKRLVLEHAVRLRPSLSQHRDLEYGVRLSNSQEEPVPVSEALANNNTSVTVGAQLEARSCGFKGRPVASKEGHYFAASERATSTGKKVKLERMGTDSKSAVAEKFSKQLGLRSG</sequence>
<keyword evidence="1" id="KW-0732">Signal</keyword>
<organism evidence="2">
    <name type="scientific">Calcidiscus leptoporus</name>
    <dbReference type="NCBI Taxonomy" id="127549"/>
    <lineage>
        <taxon>Eukaryota</taxon>
        <taxon>Haptista</taxon>
        <taxon>Haptophyta</taxon>
        <taxon>Prymnesiophyceae</taxon>
        <taxon>Coccolithales</taxon>
        <taxon>Calcidiscaceae</taxon>
        <taxon>Calcidiscus</taxon>
    </lineage>
</organism>
<evidence type="ECO:0000313" key="2">
    <source>
        <dbReference type="EMBL" id="CAD8538278.1"/>
    </source>
</evidence>
<feature type="signal peptide" evidence="1">
    <location>
        <begin position="1"/>
        <end position="21"/>
    </location>
</feature>
<dbReference type="EMBL" id="HBER01026918">
    <property type="protein sequence ID" value="CAD8538278.1"/>
    <property type="molecule type" value="Transcribed_RNA"/>
</dbReference>
<dbReference type="InterPro" id="IPR045388">
    <property type="entry name" value="HHL1-like"/>
</dbReference>
<reference evidence="2" key="1">
    <citation type="submission" date="2021-01" db="EMBL/GenBank/DDBJ databases">
        <authorList>
            <person name="Corre E."/>
            <person name="Pelletier E."/>
            <person name="Niang G."/>
            <person name="Scheremetjew M."/>
            <person name="Finn R."/>
            <person name="Kale V."/>
            <person name="Holt S."/>
            <person name="Cochrane G."/>
            <person name="Meng A."/>
            <person name="Brown T."/>
            <person name="Cohen L."/>
        </authorList>
    </citation>
    <scope>NUCLEOTIDE SEQUENCE</scope>
    <source>
        <strain evidence="2">RCC1130</strain>
    </source>
</reference>
<feature type="chain" id="PRO_5031162081" evidence="1">
    <location>
        <begin position="22"/>
        <end position="259"/>
    </location>
</feature>
<name>A0A7S0J1V5_9EUKA</name>
<gene>
    <name evidence="2" type="ORF">CLEP1334_LOCUS13560</name>
</gene>
<dbReference type="Pfam" id="PF20133">
    <property type="entry name" value="HHL1-like"/>
    <property type="match status" value="1"/>
</dbReference>